<dbReference type="PROSITE" id="PS50048">
    <property type="entry name" value="ZN2_CY6_FUNGAL_2"/>
    <property type="match status" value="1"/>
</dbReference>
<evidence type="ECO:0000256" key="3">
    <source>
        <dbReference type="ARBA" id="ARBA00023015"/>
    </source>
</evidence>
<dbReference type="AlphaFoldDB" id="A0AA40FAX6"/>
<dbReference type="GO" id="GO:0003677">
    <property type="term" value="F:DNA binding"/>
    <property type="evidence" value="ECO:0007669"/>
    <property type="project" value="UniProtKB-KW"/>
</dbReference>
<keyword evidence="10" id="KW-1185">Reference proteome</keyword>
<dbReference type="Pfam" id="PF11951">
    <property type="entry name" value="Fungal_trans_2"/>
    <property type="match status" value="1"/>
</dbReference>
<evidence type="ECO:0000256" key="5">
    <source>
        <dbReference type="ARBA" id="ARBA00023163"/>
    </source>
</evidence>
<sequence>MASKMRSSEGCWTCRLRRKKCDETRPLCEACATLEIECLYSDEKPEWMETVDTQKDRAEWLKLEVKRKAAERRERRYLQAVERGIESLEFSHQADGDGSDRGRKDTPDASTTSSVPSSARRPDPMSETSRHADSSMASLFASLTPASSADSDTALRLGMDDRELNLVVMYLDYVFPFLFPFYRPRLMDAGRGWLLVLFTRNKALLHTALSLASLFFNIVFNHGCEDPVEPCKAHNWDELQKQQELALKELQTEMQAIMTRGVRGYLAETSRVMASIIQLLTFEVGIANTGSWVMHLNAATELFTMTMQEHGNGADMGASAFPSLLIRLGWPAFPYGTPFSHPWTPDQASLRFFTAFALLFDTVAATTLEQAPRLQRWHRHLLGSLDEETRSLLPPETEKEYVLPHINLMDYIGLQNWVVLSISEIATLDAWKKENKKNGSLSVAQLVTRAAKIEQDIRENIAADEMARLRTPSPAINANTLLEYLHSTPTQAVNASHSRIWGQAALTYLNVVVSGWQPACDEIRTSVAITTQMLLQLPAPGYLRSLIWPFTITGCMAAPHEEQTFRDLVATMGPLQLFGTARKALSIMEHVWQNRAQAEEHADQWDYAACFRCLGHSALLV</sequence>
<dbReference type="GO" id="GO:0008270">
    <property type="term" value="F:zinc ion binding"/>
    <property type="evidence" value="ECO:0007669"/>
    <property type="project" value="InterPro"/>
</dbReference>
<proteinExistence type="predicted"/>
<dbReference type="PROSITE" id="PS00463">
    <property type="entry name" value="ZN2_CY6_FUNGAL_1"/>
    <property type="match status" value="1"/>
</dbReference>
<keyword evidence="3" id="KW-0805">Transcription regulation</keyword>
<dbReference type="SUPFAM" id="SSF57701">
    <property type="entry name" value="Zn2/Cys6 DNA-binding domain"/>
    <property type="match status" value="1"/>
</dbReference>
<dbReference type="GO" id="GO:0005634">
    <property type="term" value="C:nucleus"/>
    <property type="evidence" value="ECO:0007669"/>
    <property type="project" value="UniProtKB-SubCell"/>
</dbReference>
<feature type="compositionally biased region" description="Polar residues" evidence="7">
    <location>
        <begin position="108"/>
        <end position="117"/>
    </location>
</feature>
<dbReference type="InterPro" id="IPR036864">
    <property type="entry name" value="Zn2-C6_fun-type_DNA-bd_sf"/>
</dbReference>
<dbReference type="EMBL" id="JAUKUD010000001">
    <property type="protein sequence ID" value="KAK0754315.1"/>
    <property type="molecule type" value="Genomic_DNA"/>
</dbReference>
<keyword evidence="5" id="KW-0804">Transcription</keyword>
<dbReference type="Gene3D" id="4.10.240.10">
    <property type="entry name" value="Zn(2)-C6 fungal-type DNA-binding domain"/>
    <property type="match status" value="1"/>
</dbReference>
<evidence type="ECO:0000256" key="2">
    <source>
        <dbReference type="ARBA" id="ARBA00022833"/>
    </source>
</evidence>
<dbReference type="SMART" id="SM00066">
    <property type="entry name" value="GAL4"/>
    <property type="match status" value="1"/>
</dbReference>
<accession>A0AA40FAX6</accession>
<dbReference type="InterPro" id="IPR021858">
    <property type="entry name" value="Fun_TF"/>
</dbReference>
<evidence type="ECO:0000313" key="9">
    <source>
        <dbReference type="EMBL" id="KAK0754315.1"/>
    </source>
</evidence>
<comment type="subcellular location">
    <subcellularLocation>
        <location evidence="1">Nucleus</location>
    </subcellularLocation>
</comment>
<dbReference type="CDD" id="cd00067">
    <property type="entry name" value="GAL4"/>
    <property type="match status" value="1"/>
</dbReference>
<gene>
    <name evidence="9" type="ORF">B0T18DRAFT_35066</name>
</gene>
<reference evidence="9" key="1">
    <citation type="submission" date="2023-06" db="EMBL/GenBank/DDBJ databases">
        <title>Genome-scale phylogeny and comparative genomics of the fungal order Sordariales.</title>
        <authorList>
            <consortium name="Lawrence Berkeley National Laboratory"/>
            <person name="Hensen N."/>
            <person name="Bonometti L."/>
            <person name="Westerberg I."/>
            <person name="Brannstrom I.O."/>
            <person name="Guillou S."/>
            <person name="Cros-Aarteil S."/>
            <person name="Calhoun S."/>
            <person name="Haridas S."/>
            <person name="Kuo A."/>
            <person name="Mondo S."/>
            <person name="Pangilinan J."/>
            <person name="Riley R."/>
            <person name="LaButti K."/>
            <person name="Andreopoulos B."/>
            <person name="Lipzen A."/>
            <person name="Chen C."/>
            <person name="Yanf M."/>
            <person name="Daum C."/>
            <person name="Ng V."/>
            <person name="Clum A."/>
            <person name="Steindorff A."/>
            <person name="Ohm R."/>
            <person name="Martin F."/>
            <person name="Silar P."/>
            <person name="Natvig D."/>
            <person name="Lalanne C."/>
            <person name="Gautier V."/>
            <person name="Ament-velasquez S.L."/>
            <person name="Kruys A."/>
            <person name="Hutchinson M.I."/>
            <person name="Powell A.J."/>
            <person name="Barry K."/>
            <person name="Miller A.N."/>
            <person name="Grigoriev I.V."/>
            <person name="Debuchy R."/>
            <person name="Gladieux P."/>
            <person name="Thoren M.H."/>
            <person name="Johannesson H."/>
        </authorList>
    </citation>
    <scope>NUCLEOTIDE SEQUENCE</scope>
    <source>
        <strain evidence="9">SMH3187-1</strain>
    </source>
</reference>
<evidence type="ECO:0000313" key="10">
    <source>
        <dbReference type="Proteomes" id="UP001172155"/>
    </source>
</evidence>
<evidence type="ECO:0000256" key="7">
    <source>
        <dbReference type="SAM" id="MobiDB-lite"/>
    </source>
</evidence>
<evidence type="ECO:0000256" key="4">
    <source>
        <dbReference type="ARBA" id="ARBA00023125"/>
    </source>
</evidence>
<dbReference type="InterPro" id="IPR001138">
    <property type="entry name" value="Zn2Cys6_DnaBD"/>
</dbReference>
<comment type="caution">
    <text evidence="9">The sequence shown here is derived from an EMBL/GenBank/DDBJ whole genome shotgun (WGS) entry which is preliminary data.</text>
</comment>
<feature type="region of interest" description="Disordered" evidence="7">
    <location>
        <begin position="89"/>
        <end position="131"/>
    </location>
</feature>
<feature type="compositionally biased region" description="Basic and acidic residues" evidence="7">
    <location>
        <begin position="92"/>
        <end position="107"/>
    </location>
</feature>
<evidence type="ECO:0000259" key="8">
    <source>
        <dbReference type="PROSITE" id="PS50048"/>
    </source>
</evidence>
<dbReference type="PANTHER" id="PTHR37534:SF20">
    <property type="entry name" value="PRO1A C6 ZINK-FINGER PROTEIN"/>
    <property type="match status" value="1"/>
</dbReference>
<keyword evidence="4" id="KW-0238">DNA-binding</keyword>
<dbReference type="Proteomes" id="UP001172155">
    <property type="component" value="Unassembled WGS sequence"/>
</dbReference>
<keyword evidence="6" id="KW-0539">Nucleus</keyword>
<name>A0AA40FAX6_9PEZI</name>
<evidence type="ECO:0000256" key="6">
    <source>
        <dbReference type="ARBA" id="ARBA00023242"/>
    </source>
</evidence>
<organism evidence="9 10">
    <name type="scientific">Schizothecium vesticola</name>
    <dbReference type="NCBI Taxonomy" id="314040"/>
    <lineage>
        <taxon>Eukaryota</taxon>
        <taxon>Fungi</taxon>
        <taxon>Dikarya</taxon>
        <taxon>Ascomycota</taxon>
        <taxon>Pezizomycotina</taxon>
        <taxon>Sordariomycetes</taxon>
        <taxon>Sordariomycetidae</taxon>
        <taxon>Sordariales</taxon>
        <taxon>Schizotheciaceae</taxon>
        <taxon>Schizothecium</taxon>
    </lineage>
</organism>
<protein>
    <submittedName>
        <fullName evidence="9">Fungal-specific transcription factor domain-containing protein</fullName>
    </submittedName>
</protein>
<feature type="domain" description="Zn(2)-C6 fungal-type" evidence="8">
    <location>
        <begin position="10"/>
        <end position="40"/>
    </location>
</feature>
<feature type="compositionally biased region" description="Basic and acidic residues" evidence="7">
    <location>
        <begin position="120"/>
        <end position="131"/>
    </location>
</feature>
<dbReference type="Pfam" id="PF00172">
    <property type="entry name" value="Zn_clus"/>
    <property type="match status" value="1"/>
</dbReference>
<dbReference type="PANTHER" id="PTHR37534">
    <property type="entry name" value="TRANSCRIPTIONAL ACTIVATOR PROTEIN UGA3"/>
    <property type="match status" value="1"/>
</dbReference>
<evidence type="ECO:0000256" key="1">
    <source>
        <dbReference type="ARBA" id="ARBA00004123"/>
    </source>
</evidence>
<dbReference type="GO" id="GO:0000981">
    <property type="term" value="F:DNA-binding transcription factor activity, RNA polymerase II-specific"/>
    <property type="evidence" value="ECO:0007669"/>
    <property type="project" value="InterPro"/>
</dbReference>
<keyword evidence="2" id="KW-0862">Zinc</keyword>